<dbReference type="PANTHER" id="PTHR24198">
    <property type="entry name" value="ANKYRIN REPEAT AND PROTEIN KINASE DOMAIN-CONTAINING PROTEIN"/>
    <property type="match status" value="1"/>
</dbReference>
<keyword evidence="1" id="KW-0677">Repeat</keyword>
<evidence type="ECO:0000313" key="5">
    <source>
        <dbReference type="Proteomes" id="UP000193922"/>
    </source>
</evidence>
<evidence type="ECO:0000313" key="4">
    <source>
        <dbReference type="EMBL" id="ORX65975.1"/>
    </source>
</evidence>
<protein>
    <submittedName>
        <fullName evidence="4">Uncharacterized protein</fullName>
    </submittedName>
</protein>
<organism evidence="4 5">
    <name type="scientific">Linderina pennispora</name>
    <dbReference type="NCBI Taxonomy" id="61395"/>
    <lineage>
        <taxon>Eukaryota</taxon>
        <taxon>Fungi</taxon>
        <taxon>Fungi incertae sedis</taxon>
        <taxon>Zoopagomycota</taxon>
        <taxon>Kickxellomycotina</taxon>
        <taxon>Kickxellomycetes</taxon>
        <taxon>Kickxellales</taxon>
        <taxon>Kickxellaceae</taxon>
        <taxon>Linderina</taxon>
    </lineage>
</organism>
<evidence type="ECO:0000256" key="2">
    <source>
        <dbReference type="ARBA" id="ARBA00023043"/>
    </source>
</evidence>
<dbReference type="PROSITE" id="PS50088">
    <property type="entry name" value="ANK_REPEAT"/>
    <property type="match status" value="1"/>
</dbReference>
<gene>
    <name evidence="4" type="ORF">DL89DRAFT_270518</name>
</gene>
<dbReference type="Gene3D" id="1.25.40.20">
    <property type="entry name" value="Ankyrin repeat-containing domain"/>
    <property type="match status" value="1"/>
</dbReference>
<evidence type="ECO:0000256" key="1">
    <source>
        <dbReference type="ARBA" id="ARBA00022737"/>
    </source>
</evidence>
<dbReference type="GeneID" id="63805394"/>
<dbReference type="EMBL" id="MCFD01000019">
    <property type="protein sequence ID" value="ORX65975.1"/>
    <property type="molecule type" value="Genomic_DNA"/>
</dbReference>
<dbReference type="SUPFAM" id="SSF48403">
    <property type="entry name" value="Ankyrin repeat"/>
    <property type="match status" value="1"/>
</dbReference>
<dbReference type="OrthoDB" id="539213at2759"/>
<accession>A0A1Y1VY63</accession>
<dbReference type="AlphaFoldDB" id="A0A1Y1VY63"/>
<feature type="repeat" description="ANK" evidence="3">
    <location>
        <begin position="160"/>
        <end position="192"/>
    </location>
</feature>
<dbReference type="SMART" id="SM00248">
    <property type="entry name" value="ANK"/>
    <property type="match status" value="3"/>
</dbReference>
<keyword evidence="5" id="KW-1185">Reference proteome</keyword>
<dbReference type="Proteomes" id="UP000193922">
    <property type="component" value="Unassembled WGS sequence"/>
</dbReference>
<dbReference type="InterPro" id="IPR036770">
    <property type="entry name" value="Ankyrin_rpt-contain_sf"/>
</dbReference>
<sequence length="256" mass="28050">MTKLTDLPAELIIRIFLCAANPAFAATNRLIYSYVGNPTPRLCYKFARSLGQGIRSNTIASCLPYKFLSTQVLDQITNGNELITRRRRKKSEPAMLKVKDIKIPARLFTADIKEDDADGKPPAAKRRRLTYSAPQKRLCKKKIKLVEHLLSLGVSVKGAKGSTGLVLSSKAGNLKMVKLLLKKGADPTAGGENKALLMAVVHGHFGVVKRLVKAGAPVNTLALRYAVQKNHLDIVAWIMKQGVAPDMVTIQLLDQL</sequence>
<dbReference type="InterPro" id="IPR002110">
    <property type="entry name" value="Ankyrin_rpt"/>
</dbReference>
<proteinExistence type="predicted"/>
<comment type="caution">
    <text evidence="4">The sequence shown here is derived from an EMBL/GenBank/DDBJ whole genome shotgun (WGS) entry which is preliminary data.</text>
</comment>
<dbReference type="PANTHER" id="PTHR24198:SF165">
    <property type="entry name" value="ANKYRIN REPEAT-CONTAINING PROTEIN-RELATED"/>
    <property type="match status" value="1"/>
</dbReference>
<dbReference type="RefSeq" id="XP_040740046.1">
    <property type="nucleotide sequence ID" value="XM_040888746.1"/>
</dbReference>
<dbReference type="PROSITE" id="PS50297">
    <property type="entry name" value="ANK_REP_REGION"/>
    <property type="match status" value="1"/>
</dbReference>
<name>A0A1Y1VY63_9FUNG</name>
<reference evidence="4 5" key="1">
    <citation type="submission" date="2016-07" db="EMBL/GenBank/DDBJ databases">
        <title>Pervasive Adenine N6-methylation of Active Genes in Fungi.</title>
        <authorList>
            <consortium name="DOE Joint Genome Institute"/>
            <person name="Mondo S.J."/>
            <person name="Dannebaum R.O."/>
            <person name="Kuo R.C."/>
            <person name="Labutti K."/>
            <person name="Haridas S."/>
            <person name="Kuo A."/>
            <person name="Salamov A."/>
            <person name="Ahrendt S.R."/>
            <person name="Lipzen A."/>
            <person name="Sullivan W."/>
            <person name="Andreopoulos W.B."/>
            <person name="Clum A."/>
            <person name="Lindquist E."/>
            <person name="Daum C."/>
            <person name="Ramamoorthy G.K."/>
            <person name="Gryganskyi A."/>
            <person name="Culley D."/>
            <person name="Magnuson J.K."/>
            <person name="James T.Y."/>
            <person name="O'Malley M.A."/>
            <person name="Stajich J.E."/>
            <person name="Spatafora J.W."/>
            <person name="Visel A."/>
            <person name="Grigoriev I.V."/>
        </authorList>
    </citation>
    <scope>NUCLEOTIDE SEQUENCE [LARGE SCALE GENOMIC DNA]</scope>
    <source>
        <strain evidence="4 5">ATCC 12442</strain>
    </source>
</reference>
<dbReference type="STRING" id="61395.A0A1Y1VY63"/>
<dbReference type="Pfam" id="PF12796">
    <property type="entry name" value="Ank_2"/>
    <property type="match status" value="1"/>
</dbReference>
<keyword evidence="2 3" id="KW-0040">ANK repeat</keyword>
<evidence type="ECO:0000256" key="3">
    <source>
        <dbReference type="PROSITE-ProRule" id="PRU00023"/>
    </source>
</evidence>